<dbReference type="GO" id="GO:0005886">
    <property type="term" value="C:plasma membrane"/>
    <property type="evidence" value="ECO:0007669"/>
    <property type="project" value="UniProtKB-SubCell"/>
</dbReference>
<evidence type="ECO:0000256" key="14">
    <source>
        <dbReference type="ARBA" id="ARBA00025228"/>
    </source>
</evidence>
<comment type="pathway">
    <text evidence="3 19">Cofactor biosynthesis; adenosylcobalamin biosynthesis; adenosylcobalamin from cob(II)yrinate a,c-diamide: step 7/7.</text>
</comment>
<evidence type="ECO:0000256" key="6">
    <source>
        <dbReference type="ARBA" id="ARBA00015850"/>
    </source>
</evidence>
<evidence type="ECO:0000256" key="13">
    <source>
        <dbReference type="ARBA" id="ARBA00023136"/>
    </source>
</evidence>
<organism evidence="20 21">
    <name type="scientific">Neptunicoccus cionae</name>
    <dbReference type="NCBI Taxonomy" id="2035344"/>
    <lineage>
        <taxon>Bacteria</taxon>
        <taxon>Pseudomonadati</taxon>
        <taxon>Pseudomonadota</taxon>
        <taxon>Alphaproteobacteria</taxon>
        <taxon>Rhodobacterales</taxon>
        <taxon>Paracoccaceae</taxon>
        <taxon>Neptunicoccus</taxon>
    </lineage>
</organism>
<evidence type="ECO:0000313" key="20">
    <source>
        <dbReference type="EMBL" id="GGA12958.1"/>
    </source>
</evidence>
<evidence type="ECO:0000256" key="9">
    <source>
        <dbReference type="ARBA" id="ARBA00022679"/>
    </source>
</evidence>
<evidence type="ECO:0000256" key="3">
    <source>
        <dbReference type="ARBA" id="ARBA00004663"/>
    </source>
</evidence>
<dbReference type="Proteomes" id="UP000628017">
    <property type="component" value="Unassembled WGS sequence"/>
</dbReference>
<dbReference type="GO" id="GO:0008818">
    <property type="term" value="F:cobalamin 5'-phosphate synthase activity"/>
    <property type="evidence" value="ECO:0007669"/>
    <property type="project" value="UniProtKB-UniRule"/>
</dbReference>
<dbReference type="PANTHER" id="PTHR34148:SF1">
    <property type="entry name" value="ADENOSYLCOBINAMIDE-GDP RIBAZOLETRANSFERASE"/>
    <property type="match status" value="1"/>
</dbReference>
<comment type="function">
    <text evidence="14 19">Joins adenosylcobinamide-GDP and alpha-ribazole to generate adenosylcobalamin (Ado-cobalamin). Also synthesizes adenosylcobalamin 5'-phosphate from adenosylcobinamide-GDP and alpha-ribazole 5'-phosphate.</text>
</comment>
<dbReference type="PANTHER" id="PTHR34148">
    <property type="entry name" value="ADENOSYLCOBINAMIDE-GDP RIBAZOLETRANSFERASE"/>
    <property type="match status" value="1"/>
</dbReference>
<keyword evidence="21" id="KW-1185">Reference proteome</keyword>
<feature type="transmembrane region" description="Helical" evidence="19">
    <location>
        <begin position="122"/>
        <end position="138"/>
    </location>
</feature>
<comment type="caution">
    <text evidence="20">The sequence shown here is derived from an EMBL/GenBank/DDBJ whole genome shotgun (WGS) entry which is preliminary data.</text>
</comment>
<protein>
    <recommendedName>
        <fullName evidence="6 19">Adenosylcobinamide-GDP ribazoletransferase</fullName>
        <ecNumber evidence="5 19">2.7.8.26</ecNumber>
    </recommendedName>
    <alternativeName>
        <fullName evidence="16 19">Cobalamin synthase</fullName>
    </alternativeName>
    <alternativeName>
        <fullName evidence="15 19">Cobalamin-5'-phosphate synthase</fullName>
    </alternativeName>
</protein>
<dbReference type="EMBL" id="BMKA01000002">
    <property type="protein sequence ID" value="GGA12958.1"/>
    <property type="molecule type" value="Genomic_DNA"/>
</dbReference>
<dbReference type="RefSeq" id="WP_229678444.1">
    <property type="nucleotide sequence ID" value="NZ_BMKA01000002.1"/>
</dbReference>
<comment type="subcellular location">
    <subcellularLocation>
        <location evidence="2 19">Cell membrane</location>
        <topology evidence="2 19">Multi-pass membrane protein</topology>
    </subcellularLocation>
</comment>
<dbReference type="HAMAP" id="MF_00719">
    <property type="entry name" value="CobS"/>
    <property type="match status" value="1"/>
</dbReference>
<keyword evidence="9 19" id="KW-0808">Transferase</keyword>
<proteinExistence type="inferred from homology"/>
<evidence type="ECO:0000256" key="17">
    <source>
        <dbReference type="ARBA" id="ARBA00048623"/>
    </source>
</evidence>
<evidence type="ECO:0000256" key="7">
    <source>
        <dbReference type="ARBA" id="ARBA00022475"/>
    </source>
</evidence>
<keyword evidence="8 19" id="KW-0169">Cobalamin biosynthesis</keyword>
<evidence type="ECO:0000256" key="10">
    <source>
        <dbReference type="ARBA" id="ARBA00022692"/>
    </source>
</evidence>
<reference evidence="20" key="1">
    <citation type="journal article" date="2014" name="Int. J. Syst. Evol. Microbiol.">
        <title>Complete genome sequence of Corynebacterium casei LMG S-19264T (=DSM 44701T), isolated from a smear-ripened cheese.</title>
        <authorList>
            <consortium name="US DOE Joint Genome Institute (JGI-PGF)"/>
            <person name="Walter F."/>
            <person name="Albersmeier A."/>
            <person name="Kalinowski J."/>
            <person name="Ruckert C."/>
        </authorList>
    </citation>
    <scope>NUCLEOTIDE SEQUENCE</scope>
    <source>
        <strain evidence="20">CGMCC 1.15880</strain>
    </source>
</reference>
<gene>
    <name evidence="20" type="primary">cobV</name>
    <name evidence="19" type="synonym">cobS</name>
    <name evidence="20" type="ORF">GCM10011498_11090</name>
</gene>
<keyword evidence="13 19" id="KW-0472">Membrane</keyword>
<evidence type="ECO:0000256" key="4">
    <source>
        <dbReference type="ARBA" id="ARBA00010561"/>
    </source>
</evidence>
<dbReference type="InterPro" id="IPR003805">
    <property type="entry name" value="CobS"/>
</dbReference>
<evidence type="ECO:0000256" key="1">
    <source>
        <dbReference type="ARBA" id="ARBA00001946"/>
    </source>
</evidence>
<keyword evidence="11 19" id="KW-0460">Magnesium</keyword>
<keyword evidence="10 19" id="KW-0812">Transmembrane</keyword>
<dbReference type="GO" id="GO:0051073">
    <property type="term" value="F:adenosylcobinamide-GDP ribazoletransferase activity"/>
    <property type="evidence" value="ECO:0007669"/>
    <property type="project" value="UniProtKB-UniRule"/>
</dbReference>
<feature type="transmembrane region" description="Helical" evidence="19">
    <location>
        <begin position="47"/>
        <end position="70"/>
    </location>
</feature>
<reference evidence="20" key="2">
    <citation type="submission" date="2020-09" db="EMBL/GenBank/DDBJ databases">
        <authorList>
            <person name="Sun Q."/>
            <person name="Zhou Y."/>
        </authorList>
    </citation>
    <scope>NUCLEOTIDE SEQUENCE</scope>
    <source>
        <strain evidence="20">CGMCC 1.15880</strain>
    </source>
</reference>
<evidence type="ECO:0000256" key="16">
    <source>
        <dbReference type="ARBA" id="ARBA00032853"/>
    </source>
</evidence>
<evidence type="ECO:0000256" key="11">
    <source>
        <dbReference type="ARBA" id="ARBA00022842"/>
    </source>
</evidence>
<feature type="transmembrane region" description="Helical" evidence="19">
    <location>
        <begin position="206"/>
        <end position="229"/>
    </location>
</feature>
<keyword evidence="7 19" id="KW-1003">Cell membrane</keyword>
<feature type="transmembrane region" description="Helical" evidence="19">
    <location>
        <begin position="178"/>
        <end position="200"/>
    </location>
</feature>
<comment type="catalytic activity">
    <reaction evidence="17 19">
        <text>alpha-ribazole + adenosylcob(III)inamide-GDP = adenosylcob(III)alamin + GMP + H(+)</text>
        <dbReference type="Rhea" id="RHEA:16049"/>
        <dbReference type="ChEBI" id="CHEBI:10329"/>
        <dbReference type="ChEBI" id="CHEBI:15378"/>
        <dbReference type="ChEBI" id="CHEBI:18408"/>
        <dbReference type="ChEBI" id="CHEBI:58115"/>
        <dbReference type="ChEBI" id="CHEBI:60487"/>
        <dbReference type="EC" id="2.7.8.26"/>
    </reaction>
</comment>
<sequence>MNDMRSTGFAKPDLDPVDIAAAFTLLTRIPLPVNHARAGERAAQAAWAYPLVGAVLGLVAGLIAISLHWIGVSTGIASASGLGVLMLMTGALHEDGIADCADGFGGGTTPARRLEIMKDSRIGAFGAATLIVVLLARWSGYGTVIEGNWLAAFVAVGAISRLPMVLVMYAMPLARPDGFAATVGMVTAPTVLVAAALALVLSLLCLGLLAIPLMLVTLLVCLPLCWLAWRRIGGYSGDVLGGCQQIAEIAALAVLSAVL</sequence>
<feature type="transmembrane region" description="Helical" evidence="19">
    <location>
        <begin position="150"/>
        <end position="171"/>
    </location>
</feature>
<dbReference type="GO" id="GO:0009236">
    <property type="term" value="P:cobalamin biosynthetic process"/>
    <property type="evidence" value="ECO:0007669"/>
    <property type="project" value="UniProtKB-UniRule"/>
</dbReference>
<keyword evidence="12 19" id="KW-1133">Transmembrane helix</keyword>
<comment type="similarity">
    <text evidence="4 19">Belongs to the CobS family.</text>
</comment>
<evidence type="ECO:0000256" key="5">
    <source>
        <dbReference type="ARBA" id="ARBA00013200"/>
    </source>
</evidence>
<evidence type="ECO:0000256" key="8">
    <source>
        <dbReference type="ARBA" id="ARBA00022573"/>
    </source>
</evidence>
<dbReference type="EC" id="2.7.8.26" evidence="5 19"/>
<name>A0A916VNE4_9RHOB</name>
<feature type="transmembrane region" description="Helical" evidence="19">
    <location>
        <begin position="76"/>
        <end position="92"/>
    </location>
</feature>
<evidence type="ECO:0000313" key="21">
    <source>
        <dbReference type="Proteomes" id="UP000628017"/>
    </source>
</evidence>
<evidence type="ECO:0000256" key="18">
    <source>
        <dbReference type="ARBA" id="ARBA00049504"/>
    </source>
</evidence>
<evidence type="ECO:0000256" key="2">
    <source>
        <dbReference type="ARBA" id="ARBA00004651"/>
    </source>
</evidence>
<dbReference type="AlphaFoldDB" id="A0A916VNE4"/>
<comment type="cofactor">
    <cofactor evidence="1 19">
        <name>Mg(2+)</name>
        <dbReference type="ChEBI" id="CHEBI:18420"/>
    </cofactor>
</comment>
<comment type="catalytic activity">
    <reaction evidence="18 19">
        <text>alpha-ribazole 5'-phosphate + adenosylcob(III)inamide-GDP = adenosylcob(III)alamin 5'-phosphate + GMP + H(+)</text>
        <dbReference type="Rhea" id="RHEA:23560"/>
        <dbReference type="ChEBI" id="CHEBI:15378"/>
        <dbReference type="ChEBI" id="CHEBI:57918"/>
        <dbReference type="ChEBI" id="CHEBI:58115"/>
        <dbReference type="ChEBI" id="CHEBI:60487"/>
        <dbReference type="ChEBI" id="CHEBI:60493"/>
        <dbReference type="EC" id="2.7.8.26"/>
    </reaction>
</comment>
<accession>A0A916VNE4</accession>
<dbReference type="Pfam" id="PF02654">
    <property type="entry name" value="CobS"/>
    <property type="match status" value="1"/>
</dbReference>
<evidence type="ECO:0000256" key="12">
    <source>
        <dbReference type="ARBA" id="ARBA00022989"/>
    </source>
</evidence>
<evidence type="ECO:0000256" key="19">
    <source>
        <dbReference type="HAMAP-Rule" id="MF_00719"/>
    </source>
</evidence>
<evidence type="ECO:0000256" key="15">
    <source>
        <dbReference type="ARBA" id="ARBA00032605"/>
    </source>
</evidence>